<keyword evidence="5 8" id="KW-0812">Transmembrane</keyword>
<dbReference type="Proteomes" id="UP000250241">
    <property type="component" value="Chromosome"/>
</dbReference>
<dbReference type="Pfam" id="PF02652">
    <property type="entry name" value="Lactate_perm"/>
    <property type="match status" value="1"/>
</dbReference>
<keyword evidence="6 8" id="KW-1133">Transmembrane helix</keyword>
<keyword evidence="4 8" id="KW-1003">Cell membrane</keyword>
<feature type="transmembrane region" description="Helical" evidence="8">
    <location>
        <begin position="369"/>
        <end position="391"/>
    </location>
</feature>
<dbReference type="AlphaFoldDB" id="A0A2Z5QYV6"/>
<dbReference type="GO" id="GO:0015295">
    <property type="term" value="F:solute:proton symporter activity"/>
    <property type="evidence" value="ECO:0007669"/>
    <property type="project" value="TreeGrafter"/>
</dbReference>
<feature type="transmembrane region" description="Helical" evidence="8">
    <location>
        <begin position="12"/>
        <end position="33"/>
    </location>
</feature>
<evidence type="ECO:0000256" key="1">
    <source>
        <dbReference type="ARBA" id="ARBA00004651"/>
    </source>
</evidence>
<evidence type="ECO:0000256" key="7">
    <source>
        <dbReference type="ARBA" id="ARBA00023136"/>
    </source>
</evidence>
<feature type="transmembrane region" description="Helical" evidence="8">
    <location>
        <begin position="67"/>
        <end position="89"/>
    </location>
</feature>
<dbReference type="GO" id="GO:0005886">
    <property type="term" value="C:plasma membrane"/>
    <property type="evidence" value="ECO:0007669"/>
    <property type="project" value="UniProtKB-SubCell"/>
</dbReference>
<feature type="transmembrane region" description="Helical" evidence="8">
    <location>
        <begin position="532"/>
        <end position="551"/>
    </location>
</feature>
<feature type="transmembrane region" description="Helical" evidence="8">
    <location>
        <begin position="436"/>
        <end position="461"/>
    </location>
</feature>
<keyword evidence="7 8" id="KW-0472">Membrane</keyword>
<evidence type="ECO:0000313" key="9">
    <source>
        <dbReference type="EMBL" id="BAV87647.1"/>
    </source>
</evidence>
<dbReference type="EMBL" id="AP017895">
    <property type="protein sequence ID" value="BAV87647.1"/>
    <property type="molecule type" value="Genomic_DNA"/>
</dbReference>
<dbReference type="RefSeq" id="WP_128087618.1">
    <property type="nucleotide sequence ID" value="NZ_CBDEQU010000017.1"/>
</dbReference>
<feature type="transmembrane region" description="Helical" evidence="8">
    <location>
        <begin position="305"/>
        <end position="323"/>
    </location>
</feature>
<comment type="subcellular location">
    <subcellularLocation>
        <location evidence="1 8">Cell membrane</location>
        <topology evidence="1 8">Multi-pass membrane protein</topology>
    </subcellularLocation>
</comment>
<comment type="function">
    <text evidence="8">Uptake of L-lactate across the membrane. Can also transport D-lactate and glycolate.</text>
</comment>
<sequence length="553" mass="57660">MWQQVYDPLHSTVLSALVAAIPIIFFLLGLTVLKLSGIKAAVIALVLALGIGILVFGLPAGAGAGSILYGFLAGMWPIGWIVLMAVWLYRISVRAGNFDIVRSSISAISTDQRIQMLLIAFCFGGFLEGAAGFGIPIAICAALLVSLGFNPLKASMLALVANVASGAYGAIGIPVSTGAEKGSIPLAELSADMIPVLQIFALLTPVLLVVIQDGLRGLRETGLVALIVGAVYSGGQSLLLQVLGNPELVDVIPPLLALVALALIMRVWQPKNTYREPTAPTLEEVQEQGAVKHTAGEILNAWSPFVYLSVVILLWSTVLKPVFAKATKPGESDGLLGFTNIPVNIPGVHKAIAQAAPIVHEPTPVKAVFTWNILGASGTAILVAVVITVLFSKISWKAAFEELGGTWKQLQTPIIMICLVMSLANVMNYAGMISSIALAVAAAGAVFPLLSPIIGWIGVFVTGSVVNNNILFAGLQSTTAHQIGVNPTLLVAANTSGGVMAKIVSPQSIAIAAAAVNSAGQESKITSMSIKYSAGLLIVLCVWVYLLSLVMTH</sequence>
<dbReference type="KEGG" id="raj:RA11412_1348"/>
<organism evidence="9 10">
    <name type="scientific">Rothia aeria</name>
    <dbReference type="NCBI Taxonomy" id="172042"/>
    <lineage>
        <taxon>Bacteria</taxon>
        <taxon>Bacillati</taxon>
        <taxon>Actinomycetota</taxon>
        <taxon>Actinomycetes</taxon>
        <taxon>Micrococcales</taxon>
        <taxon>Micrococcaceae</taxon>
        <taxon>Rothia</taxon>
    </lineage>
</organism>
<comment type="similarity">
    <text evidence="2 8">Belongs to the lactate permease family.</text>
</comment>
<evidence type="ECO:0000256" key="5">
    <source>
        <dbReference type="ARBA" id="ARBA00022692"/>
    </source>
</evidence>
<accession>A0A2Z5QYV6</accession>
<feature type="transmembrane region" description="Helical" evidence="8">
    <location>
        <begin position="412"/>
        <end position="430"/>
    </location>
</feature>
<feature type="transmembrane region" description="Helical" evidence="8">
    <location>
        <begin position="40"/>
        <end position="61"/>
    </location>
</feature>
<dbReference type="PANTHER" id="PTHR30003">
    <property type="entry name" value="L-LACTATE PERMEASE"/>
    <property type="match status" value="1"/>
</dbReference>
<evidence type="ECO:0000256" key="4">
    <source>
        <dbReference type="ARBA" id="ARBA00022475"/>
    </source>
</evidence>
<keyword evidence="10" id="KW-1185">Reference proteome</keyword>
<dbReference type="NCBIfam" id="TIGR00795">
    <property type="entry name" value="lctP"/>
    <property type="match status" value="1"/>
</dbReference>
<feature type="transmembrane region" description="Helical" evidence="8">
    <location>
        <begin position="193"/>
        <end position="211"/>
    </location>
</feature>
<name>A0A2Z5QYV6_9MICC</name>
<evidence type="ECO:0000256" key="3">
    <source>
        <dbReference type="ARBA" id="ARBA00022448"/>
    </source>
</evidence>
<keyword evidence="3 8" id="KW-0813">Transport</keyword>
<proteinExistence type="inferred from homology"/>
<reference evidence="9 10" key="1">
    <citation type="submission" date="2016-10" db="EMBL/GenBank/DDBJ databases">
        <title>Genome sequence of Rothia aeria strain JCM11412.</title>
        <authorList>
            <person name="Nambu T."/>
        </authorList>
    </citation>
    <scope>NUCLEOTIDE SEQUENCE [LARGE SCALE GENOMIC DNA]</scope>
    <source>
        <strain evidence="9 10">JCM 11412</strain>
    </source>
</reference>
<dbReference type="PANTHER" id="PTHR30003:SF5">
    <property type="entry name" value="L-LACTATE PERMEASE"/>
    <property type="match status" value="1"/>
</dbReference>
<dbReference type="InterPro" id="IPR003804">
    <property type="entry name" value="Lactate_perm"/>
</dbReference>
<protein>
    <recommendedName>
        <fullName evidence="8">L-lactate permease</fullName>
    </recommendedName>
</protein>
<feature type="transmembrane region" description="Helical" evidence="8">
    <location>
        <begin position="223"/>
        <end position="242"/>
    </location>
</feature>
<dbReference type="GO" id="GO:0015129">
    <property type="term" value="F:lactate transmembrane transporter activity"/>
    <property type="evidence" value="ECO:0007669"/>
    <property type="project" value="UniProtKB-UniRule"/>
</dbReference>
<evidence type="ECO:0000256" key="2">
    <source>
        <dbReference type="ARBA" id="ARBA00010100"/>
    </source>
</evidence>
<evidence type="ECO:0000313" key="10">
    <source>
        <dbReference type="Proteomes" id="UP000250241"/>
    </source>
</evidence>
<dbReference type="GeneID" id="93861159"/>
<gene>
    <name evidence="9" type="ORF">RA11412_1348</name>
</gene>
<feature type="transmembrane region" description="Helical" evidence="8">
    <location>
        <begin position="156"/>
        <end position="173"/>
    </location>
</feature>
<evidence type="ECO:0000256" key="8">
    <source>
        <dbReference type="RuleBase" id="RU365092"/>
    </source>
</evidence>
<evidence type="ECO:0000256" key="6">
    <source>
        <dbReference type="ARBA" id="ARBA00022989"/>
    </source>
</evidence>
<feature type="transmembrane region" description="Helical" evidence="8">
    <location>
        <begin position="248"/>
        <end position="268"/>
    </location>
</feature>